<keyword evidence="7 11" id="KW-0653">Protein transport</keyword>
<keyword evidence="5 11" id="KW-0256">Endoplasmic reticulum</keyword>
<evidence type="ECO:0000313" key="15">
    <source>
        <dbReference type="EMBL" id="KIW31077.1"/>
    </source>
</evidence>
<dbReference type="PANTHER" id="PTHR12701">
    <property type="entry name" value="BCR-ASSOCIATED PROTEIN, BAP"/>
    <property type="match status" value="1"/>
</dbReference>
<name>A0A0D2B0J2_9EURO</name>
<comment type="function">
    <text evidence="11">May play a role in anterograde transport of membrane proteins from the endoplasmic reticulum to the Golgi.</text>
</comment>
<evidence type="ECO:0000313" key="16">
    <source>
        <dbReference type="Proteomes" id="UP000054466"/>
    </source>
</evidence>
<dbReference type="HOGENOM" id="CLU_087648_0_1_1"/>
<feature type="coiled-coil region" evidence="12">
    <location>
        <begin position="166"/>
        <end position="200"/>
    </location>
</feature>
<keyword evidence="3 11" id="KW-0813">Transport</keyword>
<feature type="domain" description="Bap31/Bap29 cytoplasmic coiled-coil" evidence="14">
    <location>
        <begin position="165"/>
        <end position="213"/>
    </location>
</feature>
<dbReference type="GO" id="GO:0006888">
    <property type="term" value="P:endoplasmic reticulum to Golgi vesicle-mediated transport"/>
    <property type="evidence" value="ECO:0007669"/>
    <property type="project" value="UniProtKB-UniRule"/>
</dbReference>
<sequence>MTLYYSLVFMLLVAEMVLFLALIVPMPFTVKRKMFNFISESPLVAKIQYGMKITFIFILILFLDSVNRVYRVQVEMAALSKDTTGAGRAAAIGSERMEVQARKFYSQRNMYLTGFTLFLSLILNRTYGMILDVLRLEEKVKMYEGDKRAGGKEGEKLSGEYRADQIGELKKQLQKKDKELEAMKSQAQGLQKEYDELSVKYNQMNPSGGDKKSN</sequence>
<evidence type="ECO:0000256" key="9">
    <source>
        <dbReference type="ARBA" id="ARBA00023054"/>
    </source>
</evidence>
<evidence type="ECO:0000259" key="13">
    <source>
        <dbReference type="Pfam" id="PF05529"/>
    </source>
</evidence>
<dbReference type="InterPro" id="IPR040463">
    <property type="entry name" value="BAP29/BAP31_N"/>
</dbReference>
<evidence type="ECO:0000256" key="5">
    <source>
        <dbReference type="ARBA" id="ARBA00022824"/>
    </source>
</evidence>
<reference evidence="15 16" key="1">
    <citation type="submission" date="2015-01" db="EMBL/GenBank/DDBJ databases">
        <title>The Genome Sequence of Cladophialophora immunda CBS83496.</title>
        <authorList>
            <consortium name="The Broad Institute Genomics Platform"/>
            <person name="Cuomo C."/>
            <person name="de Hoog S."/>
            <person name="Gorbushina A."/>
            <person name="Stielow B."/>
            <person name="Teixiera M."/>
            <person name="Abouelleil A."/>
            <person name="Chapman S.B."/>
            <person name="Priest M."/>
            <person name="Young S.K."/>
            <person name="Wortman J."/>
            <person name="Nusbaum C."/>
            <person name="Birren B."/>
        </authorList>
    </citation>
    <scope>NUCLEOTIDE SEQUENCE [LARGE SCALE GENOMIC DNA]</scope>
    <source>
        <strain evidence="15 16">CBS 83496</strain>
    </source>
</reference>
<evidence type="ECO:0000256" key="4">
    <source>
        <dbReference type="ARBA" id="ARBA00022692"/>
    </source>
</evidence>
<dbReference type="STRING" id="569365.A0A0D2B0J2"/>
<keyword evidence="4 11" id="KW-0812">Transmembrane</keyword>
<evidence type="ECO:0000256" key="10">
    <source>
        <dbReference type="ARBA" id="ARBA00023136"/>
    </source>
</evidence>
<dbReference type="OrthoDB" id="435607at2759"/>
<feature type="transmembrane region" description="Helical" evidence="11">
    <location>
        <begin position="6"/>
        <end position="28"/>
    </location>
</feature>
<dbReference type="GO" id="GO:0005789">
    <property type="term" value="C:endoplasmic reticulum membrane"/>
    <property type="evidence" value="ECO:0007669"/>
    <property type="project" value="UniProtKB-SubCell"/>
</dbReference>
<keyword evidence="9 12" id="KW-0175">Coiled coil</keyword>
<evidence type="ECO:0000259" key="14">
    <source>
        <dbReference type="Pfam" id="PF18035"/>
    </source>
</evidence>
<keyword evidence="6 11" id="KW-0931">ER-Golgi transport</keyword>
<dbReference type="Pfam" id="PF18035">
    <property type="entry name" value="Bap31_Bap29_C"/>
    <property type="match status" value="1"/>
</dbReference>
<dbReference type="GO" id="GO:0070973">
    <property type="term" value="P:protein localization to endoplasmic reticulum exit site"/>
    <property type="evidence" value="ECO:0007669"/>
    <property type="project" value="UniProtKB-UniRule"/>
</dbReference>
<dbReference type="PANTHER" id="PTHR12701:SF20">
    <property type="entry name" value="ENDOPLASMIC RETICULUM TRANSMEMBRANE PROTEIN"/>
    <property type="match status" value="1"/>
</dbReference>
<evidence type="ECO:0000256" key="8">
    <source>
        <dbReference type="ARBA" id="ARBA00022989"/>
    </source>
</evidence>
<feature type="domain" description="BAP29/BAP31 transmembrane" evidence="13">
    <location>
        <begin position="1"/>
        <end position="141"/>
    </location>
</feature>
<evidence type="ECO:0000256" key="12">
    <source>
        <dbReference type="SAM" id="Coils"/>
    </source>
</evidence>
<dbReference type="Gene3D" id="1.20.5.110">
    <property type="match status" value="1"/>
</dbReference>
<dbReference type="VEuPathDB" id="FungiDB:PV07_02759"/>
<dbReference type="AlphaFoldDB" id="A0A0D2B0J2"/>
<keyword evidence="8 11" id="KW-1133">Transmembrane helix</keyword>
<gene>
    <name evidence="15" type="ORF">PV07_02759</name>
</gene>
<comment type="subcellular location">
    <subcellularLocation>
        <location evidence="1 11">Endoplasmic reticulum membrane</location>
        <topology evidence="1 11">Multi-pass membrane protein</topology>
    </subcellularLocation>
</comment>
<organism evidence="15 16">
    <name type="scientific">Cladophialophora immunda</name>
    <dbReference type="NCBI Taxonomy" id="569365"/>
    <lineage>
        <taxon>Eukaryota</taxon>
        <taxon>Fungi</taxon>
        <taxon>Dikarya</taxon>
        <taxon>Ascomycota</taxon>
        <taxon>Pezizomycotina</taxon>
        <taxon>Eurotiomycetes</taxon>
        <taxon>Chaetothyriomycetidae</taxon>
        <taxon>Chaetothyriales</taxon>
        <taxon>Herpotrichiellaceae</taxon>
        <taxon>Cladophialophora</taxon>
    </lineage>
</organism>
<dbReference type="RefSeq" id="XP_016251293.1">
    <property type="nucleotide sequence ID" value="XM_016389391.1"/>
</dbReference>
<evidence type="ECO:0000256" key="7">
    <source>
        <dbReference type="ARBA" id="ARBA00022927"/>
    </source>
</evidence>
<evidence type="ECO:0000256" key="2">
    <source>
        <dbReference type="ARBA" id="ARBA00007956"/>
    </source>
</evidence>
<dbReference type="GeneID" id="27341953"/>
<protein>
    <recommendedName>
        <fullName evidence="11">Endoplasmic reticulum transmembrane protein</fullName>
    </recommendedName>
</protein>
<dbReference type="InterPro" id="IPR041672">
    <property type="entry name" value="Bap31/Bap29_C"/>
</dbReference>
<dbReference type="Proteomes" id="UP000054466">
    <property type="component" value="Unassembled WGS sequence"/>
</dbReference>
<feature type="transmembrane region" description="Helical" evidence="11">
    <location>
        <begin position="110"/>
        <end position="134"/>
    </location>
</feature>
<dbReference type="InterPro" id="IPR008417">
    <property type="entry name" value="BAP29/BAP31"/>
</dbReference>
<evidence type="ECO:0000256" key="3">
    <source>
        <dbReference type="ARBA" id="ARBA00022448"/>
    </source>
</evidence>
<keyword evidence="10 11" id="KW-0472">Membrane</keyword>
<evidence type="ECO:0000256" key="6">
    <source>
        <dbReference type="ARBA" id="ARBA00022892"/>
    </source>
</evidence>
<keyword evidence="16" id="KW-1185">Reference proteome</keyword>
<accession>A0A0D2B0J2</accession>
<feature type="transmembrane region" description="Helical" evidence="11">
    <location>
        <begin position="49"/>
        <end position="70"/>
    </location>
</feature>
<dbReference type="EMBL" id="KN847041">
    <property type="protein sequence ID" value="KIW31077.1"/>
    <property type="molecule type" value="Genomic_DNA"/>
</dbReference>
<dbReference type="GO" id="GO:0006886">
    <property type="term" value="P:intracellular protein transport"/>
    <property type="evidence" value="ECO:0007669"/>
    <property type="project" value="UniProtKB-UniRule"/>
</dbReference>
<dbReference type="Pfam" id="PF05529">
    <property type="entry name" value="Bap31"/>
    <property type="match status" value="1"/>
</dbReference>
<comment type="similarity">
    <text evidence="2 11">Belongs to the BCAP29/BCAP31 family.</text>
</comment>
<evidence type="ECO:0000256" key="11">
    <source>
        <dbReference type="RuleBase" id="RU367026"/>
    </source>
</evidence>
<proteinExistence type="inferred from homology"/>
<evidence type="ECO:0000256" key="1">
    <source>
        <dbReference type="ARBA" id="ARBA00004477"/>
    </source>
</evidence>